<keyword evidence="2" id="KW-1185">Reference proteome</keyword>
<sequence>MPVLDLRITELFLLVCLGLTVPTDVLKPRPKANSTGIGVTVEVTEYMKDDMVKKLKDQLYVARAYYPSIAKLPVHDKLSHAMKQNIPEFERVLSETTTDADLPLHEVTAICL</sequence>
<dbReference type="Proteomes" id="UP001060215">
    <property type="component" value="Chromosome 9"/>
</dbReference>
<accession>A0ACC0GSC4</accession>
<organism evidence="1 2">
    <name type="scientific">Camellia lanceoleosa</name>
    <dbReference type="NCBI Taxonomy" id="1840588"/>
    <lineage>
        <taxon>Eukaryota</taxon>
        <taxon>Viridiplantae</taxon>
        <taxon>Streptophyta</taxon>
        <taxon>Embryophyta</taxon>
        <taxon>Tracheophyta</taxon>
        <taxon>Spermatophyta</taxon>
        <taxon>Magnoliopsida</taxon>
        <taxon>eudicotyledons</taxon>
        <taxon>Gunneridae</taxon>
        <taxon>Pentapetalae</taxon>
        <taxon>asterids</taxon>
        <taxon>Ericales</taxon>
        <taxon>Theaceae</taxon>
        <taxon>Camellia</taxon>
    </lineage>
</organism>
<dbReference type="EMBL" id="CM045766">
    <property type="protein sequence ID" value="KAI8003604.1"/>
    <property type="molecule type" value="Genomic_DNA"/>
</dbReference>
<comment type="caution">
    <text evidence="1">The sequence shown here is derived from an EMBL/GenBank/DDBJ whole genome shotgun (WGS) entry which is preliminary data.</text>
</comment>
<name>A0ACC0GSC4_9ERIC</name>
<evidence type="ECO:0000313" key="1">
    <source>
        <dbReference type="EMBL" id="KAI8003604.1"/>
    </source>
</evidence>
<protein>
    <submittedName>
        <fullName evidence="1">Galacturonosyltransferase 7</fullName>
    </submittedName>
</protein>
<gene>
    <name evidence="1" type="ORF">LOK49_LG08G02481</name>
</gene>
<evidence type="ECO:0000313" key="2">
    <source>
        <dbReference type="Proteomes" id="UP001060215"/>
    </source>
</evidence>
<proteinExistence type="predicted"/>
<reference evidence="1 2" key="1">
    <citation type="journal article" date="2022" name="Plant J.">
        <title>Chromosome-level genome of Camellia lanceoleosa provides a valuable resource for understanding genome evolution and self-incompatibility.</title>
        <authorList>
            <person name="Gong W."/>
            <person name="Xiao S."/>
            <person name="Wang L."/>
            <person name="Liao Z."/>
            <person name="Chang Y."/>
            <person name="Mo W."/>
            <person name="Hu G."/>
            <person name="Li W."/>
            <person name="Zhao G."/>
            <person name="Zhu H."/>
            <person name="Hu X."/>
            <person name="Ji K."/>
            <person name="Xiang X."/>
            <person name="Song Q."/>
            <person name="Yuan D."/>
            <person name="Jin S."/>
            <person name="Zhang L."/>
        </authorList>
    </citation>
    <scope>NUCLEOTIDE SEQUENCE [LARGE SCALE GENOMIC DNA]</scope>
    <source>
        <strain evidence="1">SQ_2022a</strain>
    </source>
</reference>